<dbReference type="EMBL" id="FNEN01000039">
    <property type="protein sequence ID" value="SDJ33924.1"/>
    <property type="molecule type" value="Genomic_DNA"/>
</dbReference>
<keyword evidence="3" id="KW-1185">Reference proteome</keyword>
<name>A0A1G8SXL6_9BACI</name>
<protein>
    <submittedName>
        <fullName evidence="2">Uncharacterized protein</fullName>
    </submittedName>
</protein>
<evidence type="ECO:0000256" key="1">
    <source>
        <dbReference type="SAM" id="Phobius"/>
    </source>
</evidence>
<keyword evidence="1" id="KW-0472">Membrane</keyword>
<accession>A0A1G8SXL6</accession>
<dbReference type="RefSeq" id="WP_176764841.1">
    <property type="nucleotide sequence ID" value="NZ_FNEN01000039.1"/>
</dbReference>
<sequence length="57" mass="6562">MSNNDILEEQVQKEIEERTKIMEDPAYDFGKPFNRIDFLGIGVVTIICIVGIVWGYL</sequence>
<gene>
    <name evidence="2" type="ORF">SAMN04488123_1395</name>
</gene>
<feature type="transmembrane region" description="Helical" evidence="1">
    <location>
        <begin position="38"/>
        <end position="56"/>
    </location>
</feature>
<dbReference type="Proteomes" id="UP000198853">
    <property type="component" value="Unassembled WGS sequence"/>
</dbReference>
<organism evidence="2 3">
    <name type="scientific">Natribacillus halophilus</name>
    <dbReference type="NCBI Taxonomy" id="549003"/>
    <lineage>
        <taxon>Bacteria</taxon>
        <taxon>Bacillati</taxon>
        <taxon>Bacillota</taxon>
        <taxon>Bacilli</taxon>
        <taxon>Bacillales</taxon>
        <taxon>Bacillaceae</taxon>
        <taxon>Natribacillus</taxon>
    </lineage>
</organism>
<keyword evidence="1" id="KW-0812">Transmembrane</keyword>
<proteinExistence type="predicted"/>
<reference evidence="2 3" key="1">
    <citation type="submission" date="2016-10" db="EMBL/GenBank/DDBJ databases">
        <authorList>
            <person name="de Groot N.N."/>
        </authorList>
    </citation>
    <scope>NUCLEOTIDE SEQUENCE [LARGE SCALE GENOMIC DNA]</scope>
    <source>
        <strain evidence="2 3">DSM 21771</strain>
    </source>
</reference>
<keyword evidence="1" id="KW-1133">Transmembrane helix</keyword>
<dbReference type="AlphaFoldDB" id="A0A1G8SXL6"/>
<evidence type="ECO:0000313" key="2">
    <source>
        <dbReference type="EMBL" id="SDJ33924.1"/>
    </source>
</evidence>
<evidence type="ECO:0000313" key="3">
    <source>
        <dbReference type="Proteomes" id="UP000198853"/>
    </source>
</evidence>